<sequence>MALTIYAGEAAGREVPPPFTASDHSVSNCTRRFEISLRRWTNLTIINDAALVERAARCMPFLRDLQPTIDREQTVLMDETAVYFEDARQTTLDFNGARHVVVRSTGFASMRITVVLR</sequence>
<dbReference type="AlphaFoldDB" id="A0A8T1D791"/>
<organism evidence="1 2">
    <name type="scientific">Phytophthora cactorum</name>
    <dbReference type="NCBI Taxonomy" id="29920"/>
    <lineage>
        <taxon>Eukaryota</taxon>
        <taxon>Sar</taxon>
        <taxon>Stramenopiles</taxon>
        <taxon>Oomycota</taxon>
        <taxon>Peronosporomycetes</taxon>
        <taxon>Peronosporales</taxon>
        <taxon>Peronosporaceae</taxon>
        <taxon>Phytophthora</taxon>
    </lineage>
</organism>
<dbReference type="VEuPathDB" id="FungiDB:PC110_g10353"/>
<protein>
    <submittedName>
        <fullName evidence="1">Uncharacterized protein</fullName>
    </submittedName>
</protein>
<comment type="caution">
    <text evidence="1">The sequence shown here is derived from an EMBL/GenBank/DDBJ whole genome shotgun (WGS) entry which is preliminary data.</text>
</comment>
<accession>A0A8T1D791</accession>
<name>A0A8T1D791_9STRA</name>
<dbReference type="EMBL" id="RCMK01000326">
    <property type="protein sequence ID" value="KAG2936457.1"/>
    <property type="molecule type" value="Genomic_DNA"/>
</dbReference>
<evidence type="ECO:0000313" key="1">
    <source>
        <dbReference type="EMBL" id="KAG2936457.1"/>
    </source>
</evidence>
<dbReference type="Proteomes" id="UP000736787">
    <property type="component" value="Unassembled WGS sequence"/>
</dbReference>
<gene>
    <name evidence="1" type="ORF">PC117_g12107</name>
</gene>
<evidence type="ECO:0000313" key="2">
    <source>
        <dbReference type="Proteomes" id="UP000736787"/>
    </source>
</evidence>
<proteinExistence type="predicted"/>
<reference evidence="1" key="1">
    <citation type="submission" date="2018-10" db="EMBL/GenBank/DDBJ databases">
        <title>Effector identification in a new, highly contiguous assembly of the strawberry crown rot pathogen Phytophthora cactorum.</title>
        <authorList>
            <person name="Armitage A.D."/>
            <person name="Nellist C.F."/>
            <person name="Bates H."/>
            <person name="Vickerstaff R.J."/>
            <person name="Harrison R.J."/>
        </authorList>
    </citation>
    <scope>NUCLEOTIDE SEQUENCE</scope>
    <source>
        <strain evidence="1">4040</strain>
    </source>
</reference>